<organism evidence="1 2">
    <name type="scientific">Sporomusa acidovorans (strain ATCC 49682 / DSM 3132 / Mol)</name>
    <dbReference type="NCBI Taxonomy" id="1123286"/>
    <lineage>
        <taxon>Bacteria</taxon>
        <taxon>Bacillati</taxon>
        <taxon>Bacillota</taxon>
        <taxon>Negativicutes</taxon>
        <taxon>Selenomonadales</taxon>
        <taxon>Sporomusaceae</taxon>
        <taxon>Sporomusa</taxon>
    </lineage>
</organism>
<proteinExistence type="predicted"/>
<keyword evidence="2" id="KW-1185">Reference proteome</keyword>
<protein>
    <submittedName>
        <fullName evidence="1">Uncharacterized protein</fullName>
    </submittedName>
</protein>
<sequence>MRAMTKDSGKRVAAESGADKKDLAVKLTDAEKQILLYQHVLNLLDVGIHVISGTGC</sequence>
<dbReference type="RefSeq" id="WP_169716807.1">
    <property type="nucleotide sequence ID" value="NZ_CP155571.1"/>
</dbReference>
<name>A0ABZ3J9W4_SPOA4</name>
<gene>
    <name evidence="1" type="ORF">SPACI_053270</name>
</gene>
<reference evidence="1" key="1">
    <citation type="submission" date="2024-05" db="EMBL/GenBank/DDBJ databases">
        <title>Isolation and characterization of Sporomusa carbonis sp. nov., a carboxydotrophic hydrogenogen in the genus of Sporomusa isolated from a charcoal burning pile.</title>
        <authorList>
            <person name="Boeer T."/>
            <person name="Rosenbaum F."/>
            <person name="Eysell L."/>
            <person name="Mueller V."/>
            <person name="Daniel R."/>
            <person name="Poehlein A."/>
        </authorList>
    </citation>
    <scope>NUCLEOTIDE SEQUENCE [LARGE SCALE GENOMIC DNA]</scope>
    <source>
        <strain evidence="1">DSM 3132</strain>
    </source>
</reference>
<dbReference type="Proteomes" id="UP000216052">
    <property type="component" value="Chromosome"/>
</dbReference>
<accession>A0ABZ3J9W4</accession>
<evidence type="ECO:0000313" key="2">
    <source>
        <dbReference type="Proteomes" id="UP000216052"/>
    </source>
</evidence>
<evidence type="ECO:0000313" key="1">
    <source>
        <dbReference type="EMBL" id="XFO75212.1"/>
    </source>
</evidence>
<dbReference type="EMBL" id="CP155571">
    <property type="protein sequence ID" value="XFO75212.1"/>
    <property type="molecule type" value="Genomic_DNA"/>
</dbReference>